<keyword evidence="2" id="KW-1185">Reference proteome</keyword>
<gene>
    <name evidence="1" type="ORF">RFI_36560</name>
</gene>
<sequence length="264" mass="30702">MDNKTLTSKQSQDLITSAHFQSLKDLSTPLSQAQCVLYKHEILICGGHKQRDCYSYNILKDEYKFICDYPSDITLWGHCVVKLIDKNNKNDNEITLLSFGGKDKHTLMMKYVSVWSNNNDNKINKSSKSNKLKKLNKSNNYNQWIPFPYDRDYTIRIGRDKDNYCGVRAVVGGSNNNLLFITYLRNNISIFDLNTHIFIKHYILPTNASIKSHCLVLKPDKNYEIILFRQGIGLSIKYNENKNIFQFNELPVCRNISSLKQYAY</sequence>
<accession>X6LJL7</accession>
<dbReference type="Gene3D" id="2.120.10.80">
    <property type="entry name" value="Kelch-type beta propeller"/>
    <property type="match status" value="1"/>
</dbReference>
<dbReference type="AlphaFoldDB" id="X6LJL7"/>
<dbReference type="InterPro" id="IPR015915">
    <property type="entry name" value="Kelch-typ_b-propeller"/>
</dbReference>
<name>X6LJL7_RETFI</name>
<evidence type="ECO:0000313" key="2">
    <source>
        <dbReference type="Proteomes" id="UP000023152"/>
    </source>
</evidence>
<organism evidence="1 2">
    <name type="scientific">Reticulomyxa filosa</name>
    <dbReference type="NCBI Taxonomy" id="46433"/>
    <lineage>
        <taxon>Eukaryota</taxon>
        <taxon>Sar</taxon>
        <taxon>Rhizaria</taxon>
        <taxon>Retaria</taxon>
        <taxon>Foraminifera</taxon>
        <taxon>Monothalamids</taxon>
        <taxon>Reticulomyxidae</taxon>
        <taxon>Reticulomyxa</taxon>
    </lineage>
</organism>
<feature type="non-terminal residue" evidence="1">
    <location>
        <position position="264"/>
    </location>
</feature>
<evidence type="ECO:0000313" key="1">
    <source>
        <dbReference type="EMBL" id="ETO00880.1"/>
    </source>
</evidence>
<dbReference type="Proteomes" id="UP000023152">
    <property type="component" value="Unassembled WGS sequence"/>
</dbReference>
<reference evidence="1 2" key="1">
    <citation type="journal article" date="2013" name="Curr. Biol.">
        <title>The Genome of the Foraminiferan Reticulomyxa filosa.</title>
        <authorList>
            <person name="Glockner G."/>
            <person name="Hulsmann N."/>
            <person name="Schleicher M."/>
            <person name="Noegel A.A."/>
            <person name="Eichinger L."/>
            <person name="Gallinger C."/>
            <person name="Pawlowski J."/>
            <person name="Sierra R."/>
            <person name="Euteneuer U."/>
            <person name="Pillet L."/>
            <person name="Moustafa A."/>
            <person name="Platzer M."/>
            <person name="Groth M."/>
            <person name="Szafranski K."/>
            <person name="Schliwa M."/>
        </authorList>
    </citation>
    <scope>NUCLEOTIDE SEQUENCE [LARGE SCALE GENOMIC DNA]</scope>
</reference>
<dbReference type="SUPFAM" id="SSF50965">
    <property type="entry name" value="Galactose oxidase, central domain"/>
    <property type="match status" value="1"/>
</dbReference>
<dbReference type="EMBL" id="ASPP01039799">
    <property type="protein sequence ID" value="ETO00880.1"/>
    <property type="molecule type" value="Genomic_DNA"/>
</dbReference>
<dbReference type="InterPro" id="IPR011043">
    <property type="entry name" value="Gal_Oxase/kelch_b-propeller"/>
</dbReference>
<proteinExistence type="predicted"/>
<protein>
    <submittedName>
        <fullName evidence="1">Uncharacterized protein</fullName>
    </submittedName>
</protein>
<comment type="caution">
    <text evidence="1">The sequence shown here is derived from an EMBL/GenBank/DDBJ whole genome shotgun (WGS) entry which is preliminary data.</text>
</comment>